<evidence type="ECO:0000313" key="1">
    <source>
        <dbReference type="EMBL" id="KJH72504.1"/>
    </source>
</evidence>
<protein>
    <submittedName>
        <fullName evidence="1">DGQHR domain-containing protein</fullName>
    </submittedName>
</protein>
<comment type="caution">
    <text evidence="1">The sequence shown here is derived from an EMBL/GenBank/DDBJ whole genome shotgun (WGS) entry which is preliminary data.</text>
</comment>
<dbReference type="InterPro" id="IPR017601">
    <property type="entry name" value="DGQHR-contain_dom"/>
</dbReference>
<name>A0A0D8ZVL0_9CYAN</name>
<dbReference type="PATRIC" id="fig|1618023.3.peg.2895"/>
<evidence type="ECO:0000313" key="2">
    <source>
        <dbReference type="Proteomes" id="UP000032452"/>
    </source>
</evidence>
<sequence length="364" mass="41857">MELVLKAVPIRRGLPSDRQSYITSVFYGDIARLLDDNRLYVPNRPDLPDLAQRKPNPTRIKEIAQYILETYKDGTTFFPPICVNVQPSPTYRDGSIFLPYHDVTLRLTDGQHRCFGIRKALQDIETQQSENLRDLFQLEIGVLIYAGLSLDEERQAFRDQNLLVQRPSVSLSHYFDKRSPQVVIAKELLQRVPQFRNNVETIENSLGSHNPKLLTLSTLVIATKYMFPNLKSKKDLELKIDWATTFWAAAASTLNDDPWQIKTKAERCQQRQETLLVSAVIFQSLGMLAHNLYQEDVPGEDLIKWLRNLQNLDWRRQNKFWLERGLVQVGTTGEPIISNTKITVNICYKILQEFVGVAPVSGLM</sequence>
<accession>A0A0D8ZVL0</accession>
<proteinExistence type="predicted"/>
<gene>
    <name evidence="1" type="ORF">UH38_07025</name>
</gene>
<reference evidence="1 2" key="1">
    <citation type="submission" date="2015-02" db="EMBL/GenBank/DDBJ databases">
        <title>Draft genome of a novel marine cyanobacterium (Chroococcales) isolated from South Atlantic Ocean.</title>
        <authorList>
            <person name="Rigonato J."/>
            <person name="Alvarenga D.O."/>
            <person name="Branco L.H."/>
            <person name="Varani A.M."/>
            <person name="Brandini F.P."/>
            <person name="Fiore M.F."/>
        </authorList>
    </citation>
    <scope>NUCLEOTIDE SEQUENCE [LARGE SCALE GENOMIC DNA]</scope>
    <source>
        <strain evidence="1 2">CENA595</strain>
    </source>
</reference>
<dbReference type="Pfam" id="PF14072">
    <property type="entry name" value="DndB"/>
    <property type="match status" value="1"/>
</dbReference>
<dbReference type="OrthoDB" id="3524978at2"/>
<dbReference type="STRING" id="1618023.UH38_07025"/>
<dbReference type="AlphaFoldDB" id="A0A0D8ZVL0"/>
<dbReference type="CDD" id="cd16412">
    <property type="entry name" value="dndB"/>
    <property type="match status" value="1"/>
</dbReference>
<dbReference type="Proteomes" id="UP000032452">
    <property type="component" value="Unassembled WGS sequence"/>
</dbReference>
<dbReference type="EMBL" id="JYON01000005">
    <property type="protein sequence ID" value="KJH72504.1"/>
    <property type="molecule type" value="Genomic_DNA"/>
</dbReference>
<keyword evidence="2" id="KW-1185">Reference proteome</keyword>
<dbReference type="NCBIfam" id="TIGR03187">
    <property type="entry name" value="DGQHR"/>
    <property type="match status" value="1"/>
</dbReference>
<organism evidence="1 2">
    <name type="scientific">Aliterella atlantica CENA595</name>
    <dbReference type="NCBI Taxonomy" id="1618023"/>
    <lineage>
        <taxon>Bacteria</taxon>
        <taxon>Bacillati</taxon>
        <taxon>Cyanobacteriota</taxon>
        <taxon>Cyanophyceae</taxon>
        <taxon>Chroococcidiopsidales</taxon>
        <taxon>Aliterellaceae</taxon>
        <taxon>Aliterella</taxon>
    </lineage>
</organism>
<dbReference type="InterPro" id="IPR017642">
    <property type="entry name" value="DNA_S_mod_DndB"/>
</dbReference>